<dbReference type="Proteomes" id="UP001152320">
    <property type="component" value="Chromosome 14"/>
</dbReference>
<keyword evidence="7" id="KW-1185">Reference proteome</keyword>
<dbReference type="Pfam" id="PF14737">
    <property type="entry name" value="DUF4470"/>
    <property type="match status" value="1"/>
</dbReference>
<gene>
    <name evidence="6" type="ORF">HOLleu_28783</name>
</gene>
<evidence type="ECO:0000259" key="5">
    <source>
        <dbReference type="PROSITE" id="PS50865"/>
    </source>
</evidence>
<keyword evidence="3" id="KW-0862">Zinc</keyword>
<organism evidence="6 7">
    <name type="scientific">Holothuria leucospilota</name>
    <name type="common">Black long sea cucumber</name>
    <name type="synonym">Mertensiothuria leucospilota</name>
    <dbReference type="NCBI Taxonomy" id="206669"/>
    <lineage>
        <taxon>Eukaryota</taxon>
        <taxon>Metazoa</taxon>
        <taxon>Echinodermata</taxon>
        <taxon>Eleutherozoa</taxon>
        <taxon>Echinozoa</taxon>
        <taxon>Holothuroidea</taxon>
        <taxon>Aspidochirotacea</taxon>
        <taxon>Aspidochirotida</taxon>
        <taxon>Holothuriidae</taxon>
        <taxon>Holothuria</taxon>
    </lineage>
</organism>
<dbReference type="SUPFAM" id="SSF144232">
    <property type="entry name" value="HIT/MYND zinc finger-like"/>
    <property type="match status" value="2"/>
</dbReference>
<dbReference type="InterPro" id="IPR002893">
    <property type="entry name" value="Znf_MYND"/>
</dbReference>
<dbReference type="PROSITE" id="PS01360">
    <property type="entry name" value="ZF_MYND_1"/>
    <property type="match status" value="1"/>
</dbReference>
<evidence type="ECO:0000313" key="6">
    <source>
        <dbReference type="EMBL" id="KAJ8029404.1"/>
    </source>
</evidence>
<dbReference type="Gene3D" id="6.10.140.2220">
    <property type="match status" value="1"/>
</dbReference>
<reference evidence="6" key="1">
    <citation type="submission" date="2021-10" db="EMBL/GenBank/DDBJ databases">
        <title>Tropical sea cucumber genome reveals ecological adaptation and Cuvierian tubules defense mechanism.</title>
        <authorList>
            <person name="Chen T."/>
        </authorList>
    </citation>
    <scope>NUCLEOTIDE SEQUENCE</scope>
    <source>
        <strain evidence="6">Nanhai2018</strain>
        <tissue evidence="6">Muscle</tissue>
    </source>
</reference>
<name>A0A9Q1BMY2_HOLLE</name>
<feature type="domain" description="MYND-type" evidence="5">
    <location>
        <begin position="57"/>
        <end position="94"/>
    </location>
</feature>
<sequence length="282" mass="31953">MDVKLGCCWRCEKLLPNKREPCEMCKIAVYCSTECLKRDEARHGSVECKMWSPINKCDACGRIGRVKECSGCFSAWYCDRICQAYAWKTHQKACDQWKQRALAVAERRHTVLLTDRPLVSHILEYPYYFGNTMAVDLLKLPSNPDIPCEEGEENAITQDFSLRLAGCGDLRNVTQTIYDLPEAYAGKLRFLLNDVDPFVMARNVLLLYMMAVFVDEITIANIWLSSRLSRKCFKHLQSSLDVLIASDSKTLKDLTNGAVLLDDQMVVSWHKSGKSGGKCGVD</sequence>
<comment type="caution">
    <text evidence="6">The sequence shown here is derived from an EMBL/GenBank/DDBJ whole genome shotgun (WGS) entry which is preliminary data.</text>
</comment>
<dbReference type="GO" id="GO:0008270">
    <property type="term" value="F:zinc ion binding"/>
    <property type="evidence" value="ECO:0007669"/>
    <property type="project" value="UniProtKB-KW"/>
</dbReference>
<dbReference type="EMBL" id="JAIZAY010000014">
    <property type="protein sequence ID" value="KAJ8029404.1"/>
    <property type="molecule type" value="Genomic_DNA"/>
</dbReference>
<keyword evidence="1" id="KW-0479">Metal-binding</keyword>
<dbReference type="OrthoDB" id="5282002at2759"/>
<evidence type="ECO:0000256" key="2">
    <source>
        <dbReference type="ARBA" id="ARBA00022771"/>
    </source>
</evidence>
<dbReference type="PROSITE" id="PS50865">
    <property type="entry name" value="ZF_MYND_2"/>
    <property type="match status" value="1"/>
</dbReference>
<protein>
    <submittedName>
        <fullName evidence="6">Zinc finger MYND domain-containing protein 10</fullName>
    </submittedName>
</protein>
<accession>A0A9Q1BMY2</accession>
<dbReference type="Pfam" id="PF01753">
    <property type="entry name" value="zf-MYND"/>
    <property type="match status" value="2"/>
</dbReference>
<evidence type="ECO:0000256" key="3">
    <source>
        <dbReference type="ARBA" id="ARBA00022833"/>
    </source>
</evidence>
<evidence type="ECO:0000256" key="1">
    <source>
        <dbReference type="ARBA" id="ARBA00022723"/>
    </source>
</evidence>
<keyword evidence="2 4" id="KW-0863">Zinc-finger</keyword>
<dbReference type="InterPro" id="IPR027974">
    <property type="entry name" value="DUF4470"/>
</dbReference>
<proteinExistence type="predicted"/>
<evidence type="ECO:0000256" key="4">
    <source>
        <dbReference type="PROSITE-ProRule" id="PRU00134"/>
    </source>
</evidence>
<dbReference type="AlphaFoldDB" id="A0A9Q1BMY2"/>
<evidence type="ECO:0000313" key="7">
    <source>
        <dbReference type="Proteomes" id="UP001152320"/>
    </source>
</evidence>